<dbReference type="EMBL" id="CP008727">
    <property type="protein sequence ID" value="AIO69392.1"/>
    <property type="molecule type" value="Genomic_DNA"/>
</dbReference>
<keyword evidence="1" id="KW-0812">Transmembrane</keyword>
<keyword evidence="1" id="KW-0472">Membrane</keyword>
<gene>
    <name evidence="2" type="ORF">DM82_6217</name>
</gene>
<feature type="transmembrane region" description="Helical" evidence="1">
    <location>
        <begin position="6"/>
        <end position="22"/>
    </location>
</feature>
<accession>A0AAI8BBU7</accession>
<reference evidence="2 3" key="1">
    <citation type="submission" date="2014-06" db="EMBL/GenBank/DDBJ databases">
        <authorList>
            <person name="Bishop-Lilly K.A."/>
            <person name="Broomall S.M."/>
            <person name="Chain P.S."/>
            <person name="Chertkov O."/>
            <person name="Coyne S.R."/>
            <person name="Daligault H.E."/>
            <person name="Davenport K.W."/>
            <person name="Erkkila T."/>
            <person name="Frey K.G."/>
            <person name="Gibbons H.S."/>
            <person name="Gu W."/>
            <person name="Jaissle J."/>
            <person name="Johnson S.L."/>
            <person name="Koroleva G.I."/>
            <person name="Ladner J.T."/>
            <person name="Lo C.-C."/>
            <person name="Minogue T.D."/>
            <person name="Munk C."/>
            <person name="Palacios G.F."/>
            <person name="Redden C.L."/>
            <person name="Rosenzweig C.N."/>
            <person name="Scholz M.B."/>
            <person name="Teshima H."/>
            <person name="Xu Y."/>
        </authorList>
    </citation>
    <scope>NUCLEOTIDE SEQUENCE [LARGE SCALE GENOMIC DNA]</scope>
    <source>
        <strain evidence="2 3">EO147</strain>
    </source>
</reference>
<dbReference type="KEGG" id="bok:DM82_6217"/>
<dbReference type="Proteomes" id="UP000029424">
    <property type="component" value="Chromosome 2"/>
</dbReference>
<evidence type="ECO:0000313" key="3">
    <source>
        <dbReference type="Proteomes" id="UP000029424"/>
    </source>
</evidence>
<sequence length="54" mass="6157">MRHPSFAWVACLLAVTISFALIRMTKFERWMIEITEMNGVEAKLAPILAFDATD</sequence>
<proteinExistence type="predicted"/>
<dbReference type="RefSeq" id="WP_010110406.1">
    <property type="nucleotide sequence ID" value="NZ_CADEQG010000001.1"/>
</dbReference>
<keyword evidence="3" id="KW-1185">Reference proteome</keyword>
<dbReference type="AlphaFoldDB" id="A0AAI8BBU7"/>
<evidence type="ECO:0000256" key="1">
    <source>
        <dbReference type="SAM" id="Phobius"/>
    </source>
</evidence>
<keyword evidence="1" id="KW-1133">Transmembrane helix</keyword>
<organism evidence="2 3">
    <name type="scientific">Burkholderia oklahomensis</name>
    <dbReference type="NCBI Taxonomy" id="342113"/>
    <lineage>
        <taxon>Bacteria</taxon>
        <taxon>Pseudomonadati</taxon>
        <taxon>Pseudomonadota</taxon>
        <taxon>Betaproteobacteria</taxon>
        <taxon>Burkholderiales</taxon>
        <taxon>Burkholderiaceae</taxon>
        <taxon>Burkholderia</taxon>
        <taxon>pseudomallei group</taxon>
    </lineage>
</organism>
<dbReference type="GeneID" id="60550561"/>
<protein>
    <submittedName>
        <fullName evidence="2">Methyl-accepting chemotaxis domain protein</fullName>
    </submittedName>
</protein>
<name>A0AAI8BBU7_9BURK</name>
<evidence type="ECO:0000313" key="2">
    <source>
        <dbReference type="EMBL" id="AIO69392.1"/>
    </source>
</evidence>